<keyword evidence="2" id="KW-1185">Reference proteome</keyword>
<dbReference type="SUPFAM" id="SSF53067">
    <property type="entry name" value="Actin-like ATPase domain"/>
    <property type="match status" value="2"/>
</dbReference>
<dbReference type="OrthoDB" id="1883643at2"/>
<dbReference type="InterPro" id="IPR040607">
    <property type="entry name" value="ALP_N"/>
</dbReference>
<dbReference type="AlphaFoldDB" id="T0DJZ5"/>
<evidence type="ECO:0000313" key="2">
    <source>
        <dbReference type="Proteomes" id="UP000829401"/>
    </source>
</evidence>
<gene>
    <name evidence="1" type="ORF">K1I37_02095</name>
</gene>
<dbReference type="RefSeq" id="WP_021295394.1">
    <property type="nucleotide sequence ID" value="NZ_AURB01000066.1"/>
</dbReference>
<protein>
    <submittedName>
        <fullName evidence="1">ParM/StbA family protein</fullName>
    </submittedName>
</protein>
<dbReference type="Gene3D" id="3.30.420.40">
    <property type="match status" value="2"/>
</dbReference>
<dbReference type="Proteomes" id="UP000829401">
    <property type="component" value="Chromosome"/>
</dbReference>
<name>T0DJZ5_ALIAG</name>
<accession>A0A9E6ZRZ6</accession>
<evidence type="ECO:0000313" key="1">
    <source>
        <dbReference type="EMBL" id="UNO49370.1"/>
    </source>
</evidence>
<sequence>MSYAIAVDTGKHYTKTLSYKDQGYIKQRFRTLMQEGTHFSGVEVSGDTYRVEFEDKQYLIGSMCSELNADYASASKHSLTHKLAVYTSIALMLEKLSVDRVGIPQVAVALNTPLHIFKNEKLKAAYHEFILNDQKPISLRVNGQAWVFRINQLVLLPESLGPIYYHLNEYRNSRVTVIDIGSMNASFSTFDRLIPKIDSMVISNLGVNLLRGHVQETLSTQFGTTITLDESEAILREQVYSINGTVMPDSQPIIRDLMTNHVRDIINYGRSQGLSFTTPVFCGGGSLLLKDAILAQYPYAQIDDNGSYSNVMSYWKLLEARGLTSHV</sequence>
<dbReference type="STRING" id="1356854.N007_20855"/>
<dbReference type="eggNOG" id="COG0443">
    <property type="taxonomic scope" value="Bacteria"/>
</dbReference>
<reference evidence="2" key="1">
    <citation type="journal article" date="2022" name="G3 (Bethesda)">
        <title>Unveiling the complete genome sequence of Alicyclobacillus acidoterrestris DSM 3922T, a taint-producing strain.</title>
        <authorList>
            <person name="Leonardo I.C."/>
            <person name="Barreto Crespo M.T."/>
            <person name="Gaspar F.B."/>
        </authorList>
    </citation>
    <scope>NUCLEOTIDE SEQUENCE [LARGE SCALE GENOMIC DNA]</scope>
    <source>
        <strain evidence="2">DSM 3922</strain>
    </source>
</reference>
<dbReference type="InterPro" id="IPR043129">
    <property type="entry name" value="ATPase_NBD"/>
</dbReference>
<dbReference type="KEGG" id="aaco:K1I37_02095"/>
<dbReference type="EMBL" id="CP080467">
    <property type="protein sequence ID" value="UNO49370.1"/>
    <property type="molecule type" value="Genomic_DNA"/>
</dbReference>
<proteinExistence type="predicted"/>
<organism evidence="1 2">
    <name type="scientific">Alicyclobacillus acidoterrestris (strain ATCC 49025 / DSM 3922 / CIP 106132 / NCIMB 13137 / GD3B)</name>
    <dbReference type="NCBI Taxonomy" id="1356854"/>
    <lineage>
        <taxon>Bacteria</taxon>
        <taxon>Bacillati</taxon>
        <taxon>Bacillota</taxon>
        <taxon>Bacilli</taxon>
        <taxon>Bacillales</taxon>
        <taxon>Alicyclobacillaceae</taxon>
        <taxon>Alicyclobacillus</taxon>
    </lineage>
</organism>
<accession>T0DJZ5</accession>
<dbReference type="Pfam" id="PF17989">
    <property type="entry name" value="ALP_N"/>
    <property type="match status" value="1"/>
</dbReference>